<feature type="compositionally biased region" description="Low complexity" evidence="9">
    <location>
        <begin position="1091"/>
        <end position="1113"/>
    </location>
</feature>
<dbReference type="InterPro" id="IPR035979">
    <property type="entry name" value="RBD_domain_sf"/>
</dbReference>
<dbReference type="EMBL" id="JAHHUM010001442">
    <property type="protein sequence ID" value="KAK5612457.1"/>
    <property type="molecule type" value="Genomic_DNA"/>
</dbReference>
<dbReference type="PANTHER" id="PTHR15528">
    <property type="entry name" value="PEROXISOME PROLIFERATOR ACTIVATED RECEPTOR GAMMA COACTIVATOR 1 PGC-1 -RELATED"/>
    <property type="match status" value="1"/>
</dbReference>
<dbReference type="SMART" id="SM00360">
    <property type="entry name" value="RRM"/>
    <property type="match status" value="1"/>
</dbReference>
<comment type="subcellular location">
    <subcellularLocation>
        <location evidence="1">Nucleus</location>
    </subcellularLocation>
</comment>
<dbReference type="PANTHER" id="PTHR15528:SF5">
    <property type="entry name" value="PEROXISOME PROLIFERATOR-ACTIVATED RECEPTOR GAMMA COACTIVATOR-RELATED PROTEIN 1"/>
    <property type="match status" value="1"/>
</dbReference>
<feature type="compositionally biased region" description="Pro residues" evidence="9">
    <location>
        <begin position="528"/>
        <end position="538"/>
    </location>
</feature>
<evidence type="ECO:0000256" key="4">
    <source>
        <dbReference type="ARBA" id="ARBA00023015"/>
    </source>
</evidence>
<dbReference type="Pfam" id="PF00076">
    <property type="entry name" value="RRM_1"/>
    <property type="match status" value="1"/>
</dbReference>
<feature type="compositionally biased region" description="Polar residues" evidence="9">
    <location>
        <begin position="108"/>
        <end position="137"/>
    </location>
</feature>
<feature type="compositionally biased region" description="Polar residues" evidence="9">
    <location>
        <begin position="719"/>
        <end position="731"/>
    </location>
</feature>
<evidence type="ECO:0000256" key="9">
    <source>
        <dbReference type="SAM" id="MobiDB-lite"/>
    </source>
</evidence>
<feature type="compositionally biased region" description="Basic and acidic residues" evidence="9">
    <location>
        <begin position="1164"/>
        <end position="1174"/>
    </location>
</feature>
<evidence type="ECO:0000256" key="1">
    <source>
        <dbReference type="ARBA" id="ARBA00004123"/>
    </source>
</evidence>
<dbReference type="InterPro" id="IPR012677">
    <property type="entry name" value="Nucleotide-bd_a/b_plait_sf"/>
</dbReference>
<dbReference type="GO" id="GO:0045944">
    <property type="term" value="P:positive regulation of transcription by RNA polymerase II"/>
    <property type="evidence" value="ECO:0007669"/>
    <property type="project" value="TreeGrafter"/>
</dbReference>
<feature type="compositionally biased region" description="Basic and acidic residues" evidence="9">
    <location>
        <begin position="263"/>
        <end position="276"/>
    </location>
</feature>
<dbReference type="PROSITE" id="PS50102">
    <property type="entry name" value="RRM"/>
    <property type="match status" value="1"/>
</dbReference>
<dbReference type="CDD" id="cd12624">
    <property type="entry name" value="RRM_PRC"/>
    <property type="match status" value="1"/>
</dbReference>
<feature type="region of interest" description="Disordered" evidence="9">
    <location>
        <begin position="75"/>
        <end position="163"/>
    </location>
</feature>
<evidence type="ECO:0000256" key="6">
    <source>
        <dbReference type="ARBA" id="ARBA00023163"/>
    </source>
</evidence>
<evidence type="ECO:0000313" key="11">
    <source>
        <dbReference type="EMBL" id="KAK5612457.1"/>
    </source>
</evidence>
<keyword evidence="4" id="KW-0805">Transcription regulation</keyword>
<comment type="caution">
    <text evidence="11">The sequence shown here is derived from an EMBL/GenBank/DDBJ whole genome shotgun (WGS) entry which is preliminary data.</text>
</comment>
<keyword evidence="3 8" id="KW-0694">RNA-binding</keyword>
<evidence type="ECO:0000256" key="2">
    <source>
        <dbReference type="ARBA" id="ARBA00022553"/>
    </source>
</evidence>
<evidence type="ECO:0000256" key="8">
    <source>
        <dbReference type="PROSITE-ProRule" id="PRU00176"/>
    </source>
</evidence>
<feature type="compositionally biased region" description="Polar residues" evidence="9">
    <location>
        <begin position="973"/>
        <end position="989"/>
    </location>
</feature>
<keyword evidence="2" id="KW-0597">Phosphoprotein</keyword>
<dbReference type="InterPro" id="IPR000504">
    <property type="entry name" value="RRM_dom"/>
</dbReference>
<feature type="region of interest" description="Disordered" evidence="9">
    <location>
        <begin position="719"/>
        <end position="783"/>
    </location>
</feature>
<gene>
    <name evidence="11" type="ORF">CRENBAI_020648</name>
</gene>
<evidence type="ECO:0000256" key="3">
    <source>
        <dbReference type="ARBA" id="ARBA00022884"/>
    </source>
</evidence>
<dbReference type="GO" id="GO:0003712">
    <property type="term" value="F:transcription coregulator activity"/>
    <property type="evidence" value="ECO:0007669"/>
    <property type="project" value="InterPro"/>
</dbReference>
<feature type="compositionally biased region" description="Basic and acidic residues" evidence="9">
    <location>
        <begin position="319"/>
        <end position="331"/>
    </location>
</feature>
<feature type="compositionally biased region" description="Polar residues" evidence="9">
    <location>
        <begin position="679"/>
        <end position="694"/>
    </location>
</feature>
<feature type="region of interest" description="Disordered" evidence="9">
    <location>
        <begin position="238"/>
        <end position="276"/>
    </location>
</feature>
<accession>A0AAV9RU55</accession>
<feature type="region of interest" description="Disordered" evidence="9">
    <location>
        <begin position="298"/>
        <end position="454"/>
    </location>
</feature>
<name>A0AAV9RU55_9TELE</name>
<dbReference type="GO" id="GO:0005634">
    <property type="term" value="C:nucleus"/>
    <property type="evidence" value="ECO:0007669"/>
    <property type="project" value="UniProtKB-SubCell"/>
</dbReference>
<dbReference type="Gene3D" id="3.30.70.330">
    <property type="match status" value="1"/>
</dbReference>
<feature type="compositionally biased region" description="Basic and acidic residues" evidence="9">
    <location>
        <begin position="507"/>
        <end position="516"/>
    </location>
</feature>
<feature type="compositionally biased region" description="Basic and acidic residues" evidence="9">
    <location>
        <begin position="487"/>
        <end position="499"/>
    </location>
</feature>
<proteinExistence type="predicted"/>
<feature type="compositionally biased region" description="Low complexity" evidence="9">
    <location>
        <begin position="1064"/>
        <end position="1080"/>
    </location>
</feature>
<evidence type="ECO:0000259" key="10">
    <source>
        <dbReference type="PROSITE" id="PS50102"/>
    </source>
</evidence>
<organism evidence="11 12">
    <name type="scientific">Crenichthys baileyi</name>
    <name type="common">White River springfish</name>
    <dbReference type="NCBI Taxonomy" id="28760"/>
    <lineage>
        <taxon>Eukaryota</taxon>
        <taxon>Metazoa</taxon>
        <taxon>Chordata</taxon>
        <taxon>Craniata</taxon>
        <taxon>Vertebrata</taxon>
        <taxon>Euteleostomi</taxon>
        <taxon>Actinopterygii</taxon>
        <taxon>Neopterygii</taxon>
        <taxon>Teleostei</taxon>
        <taxon>Neoteleostei</taxon>
        <taxon>Acanthomorphata</taxon>
        <taxon>Ovalentaria</taxon>
        <taxon>Atherinomorphae</taxon>
        <taxon>Cyprinodontiformes</taxon>
        <taxon>Goodeidae</taxon>
        <taxon>Crenichthys</taxon>
    </lineage>
</organism>
<dbReference type="Proteomes" id="UP001311232">
    <property type="component" value="Unassembled WGS sequence"/>
</dbReference>
<feature type="domain" description="RRM" evidence="10">
    <location>
        <begin position="1183"/>
        <end position="1260"/>
    </location>
</feature>
<feature type="compositionally biased region" description="Basic and acidic residues" evidence="9">
    <location>
        <begin position="539"/>
        <end position="559"/>
    </location>
</feature>
<feature type="compositionally biased region" description="Basic and acidic residues" evidence="9">
    <location>
        <begin position="374"/>
        <end position="388"/>
    </location>
</feature>
<feature type="compositionally biased region" description="Basic and acidic residues" evidence="9">
    <location>
        <begin position="90"/>
        <end position="99"/>
    </location>
</feature>
<keyword evidence="5" id="KW-0010">Activator</keyword>
<dbReference type="SUPFAM" id="SSF54928">
    <property type="entry name" value="RNA-binding domain, RBD"/>
    <property type="match status" value="1"/>
</dbReference>
<evidence type="ECO:0000313" key="12">
    <source>
        <dbReference type="Proteomes" id="UP001311232"/>
    </source>
</evidence>
<evidence type="ECO:0000256" key="7">
    <source>
        <dbReference type="ARBA" id="ARBA00023242"/>
    </source>
</evidence>
<keyword evidence="7" id="KW-0539">Nucleus</keyword>
<keyword evidence="6" id="KW-0804">Transcription</keyword>
<feature type="region of interest" description="Disordered" evidence="9">
    <location>
        <begin position="956"/>
        <end position="1174"/>
    </location>
</feature>
<sequence>MAARWGAGEETLTACNLDFFPMETLGEGAVLNSGEVLQGLDPSILSIFEDMPTLENEESEATLLTALTEILDNVGDDNLSPFDTLPDSELLSKGREHSPLRRMRCLSRSPQKDSLYSTRPLSTGKNLSRMQGDSVQRSDGEEEEDSSITQSPDRLESSPDFSGWEGLTLPLPIMLEHKGEDGLSVSLGDLVRHMHPYCMAISVENEEGEQMLPEGGIVLEIVDQGENGEPILAIPNMDLSYPLHQPPSKNEEKEGAEDELADSSEHIVVDDEDDCPIRKNSEIPAAVKPVAHLDAKEKVVLSKKERKTTSPSRRKKKSNEKQQPEPVEGRVLRSGTVRRVATDSHKKPKKGSVKEKVNKSQKPPSTSAPLRSLLKPEEVKQFKTKKENTTAAQVPDRNDKVVTPQLPKQSPTPVAGESPLICSATAVCSQQPSKTPYPPASAPEEKTENSLSAHSVSLPLVCSESPVAPAIPQITPPGSITPAAPEPKPKSLSLEEYRRLRQQKKPAPVEKQDKSVTKWPSLQELPKELPPIPHLPDPNPKEPRRANPQAAKKEVEEVKPAWQPRGPCAPPTPDALLQPPAYMISSSSKASAAIPVSRPQQTQDASRLLQKPPTTPPDSANTSATHTHTAAKPAEPRVPQSFAPPASIMPSVQVVSSANRECTLPDSGRKGEAEFINPKSVQDTKVCPKTTTNIHKPPAASGSVPSVNVVSQKMSGVTVSTSLGDPLTSNRKSLKPTAKEQSSQPCAAISLDSRSRTNHPAVVKSKERSTTAMKPQRAKSDTQELIESFTSEIGIEAADLTSLLEQFEETQAKEETCVPEVSGRAAAVGNSRAALVPERALLESIRANELSPAAALASRTTPPNQMWKPLVPLTLLCKANTSEASKPSASKVIQIEAQPLPSIRFRSKATPAAASVAPDLACMDHDYCFSNKSLSPDEPGKRWNVKTQSVFTIKPLKQHPSSPAPAPSPQSATNSVISSKTQDCPQTVQAEKKTEDESEECSVKEIPDASPSQQECVTSPRRGPSGRSYRRYTASRTPSPRCSPKERTRGRSRKRFYCSPSPTSGCSDSYSSRSRSRSNSPAKKRYRYRTSDSSLSSSSRSSSRSSPSLSLSPPRRRRYSYSSSRSGSWSRSRSRSLSPERQAQWSRSRGLHSPSYRPRYYHGTKTDVEETKRHKEKAIEERRVVYVGKIRGSMTQRELRDRFSLFGEIEECTLHFREHGDNYGFVTYYNTKDAFTAIENGGKLRKPDELPFDLCFGGRRQFCQSSYADLDSSREYDPLSTKGNYHALDFDTLLKQAQQNLKR</sequence>
<feature type="region of interest" description="Disordered" evidence="9">
    <location>
        <begin position="468"/>
        <end position="707"/>
    </location>
</feature>
<dbReference type="GO" id="GO:0003723">
    <property type="term" value="F:RNA binding"/>
    <property type="evidence" value="ECO:0007669"/>
    <property type="project" value="UniProtKB-UniRule"/>
</dbReference>
<evidence type="ECO:0000256" key="5">
    <source>
        <dbReference type="ARBA" id="ARBA00023159"/>
    </source>
</evidence>
<feature type="compositionally biased region" description="Basic and acidic residues" evidence="9">
    <location>
        <begin position="990"/>
        <end position="1007"/>
    </location>
</feature>
<protein>
    <recommendedName>
        <fullName evidence="10">RRM domain-containing protein</fullName>
    </recommendedName>
</protein>
<dbReference type="InterPro" id="IPR034834">
    <property type="entry name" value="PRC_RRM"/>
</dbReference>
<keyword evidence="12" id="KW-1185">Reference proteome</keyword>
<dbReference type="InterPro" id="IPR034605">
    <property type="entry name" value="PGC-1"/>
</dbReference>
<feature type="compositionally biased region" description="Low complexity" evidence="9">
    <location>
        <begin position="1120"/>
        <end position="1139"/>
    </location>
</feature>
<reference evidence="11 12" key="1">
    <citation type="submission" date="2021-06" db="EMBL/GenBank/DDBJ databases">
        <authorList>
            <person name="Palmer J.M."/>
        </authorList>
    </citation>
    <scope>NUCLEOTIDE SEQUENCE [LARGE SCALE GENOMIC DNA]</scope>
    <source>
        <strain evidence="11 12">MEX-2019</strain>
        <tissue evidence="11">Muscle</tissue>
    </source>
</reference>
<feature type="compositionally biased region" description="Low complexity" evidence="9">
    <location>
        <begin position="619"/>
        <end position="631"/>
    </location>
</feature>